<evidence type="ECO:0000313" key="2">
    <source>
        <dbReference type="Proteomes" id="UP000198824"/>
    </source>
</evidence>
<gene>
    <name evidence="1" type="ORF">SAMN05192580_0431</name>
</gene>
<dbReference type="EMBL" id="FOZG01000001">
    <property type="protein sequence ID" value="SFR79665.1"/>
    <property type="molecule type" value="Genomic_DNA"/>
</dbReference>
<dbReference type="Proteomes" id="UP000198824">
    <property type="component" value="Unassembled WGS sequence"/>
</dbReference>
<proteinExistence type="predicted"/>
<dbReference type="RefSeq" id="WP_093310018.1">
    <property type="nucleotide sequence ID" value="NZ_FOZG01000001.1"/>
</dbReference>
<dbReference type="AlphaFoldDB" id="A0A1I6JL04"/>
<reference evidence="1 2" key="1">
    <citation type="submission" date="2016-10" db="EMBL/GenBank/DDBJ databases">
        <authorList>
            <person name="de Groot N.N."/>
        </authorList>
    </citation>
    <scope>NUCLEOTIDE SEQUENCE [LARGE SCALE GENOMIC DNA]</scope>
    <source>
        <strain evidence="1 2">S5-249</strain>
    </source>
</reference>
<evidence type="ECO:0000313" key="1">
    <source>
        <dbReference type="EMBL" id="SFR79665.1"/>
    </source>
</evidence>
<keyword evidence="2" id="KW-1185">Reference proteome</keyword>
<organism evidence="1 2">
    <name type="scientific">Sphingomonas jatrophae</name>
    <dbReference type="NCBI Taxonomy" id="1166337"/>
    <lineage>
        <taxon>Bacteria</taxon>
        <taxon>Pseudomonadati</taxon>
        <taxon>Pseudomonadota</taxon>
        <taxon>Alphaproteobacteria</taxon>
        <taxon>Sphingomonadales</taxon>
        <taxon>Sphingomonadaceae</taxon>
        <taxon>Sphingomonas</taxon>
    </lineage>
</organism>
<accession>A0A1I6JL04</accession>
<protein>
    <submittedName>
        <fullName evidence="1">Uncharacterized protein</fullName>
    </submittedName>
</protein>
<sequence length="82" mass="8899">MTDFRQGVTPAGHDMLDRLDALRIERGDLFPCQLLDLGKQRAQQALRTTSADNKRGFALDAAAFLILAVEANDAAIAAEATR</sequence>
<name>A0A1I6JL04_9SPHN</name>
<dbReference type="STRING" id="1166337.SAMN05192580_0431"/>